<dbReference type="InterPro" id="IPR059217">
    <property type="entry name" value="LA3751_2-like"/>
</dbReference>
<reference evidence="2" key="1">
    <citation type="submission" date="2013-04" db="EMBL/GenBank/DDBJ databases">
        <authorList>
            <person name="Harkins D.M."/>
            <person name="Durkin A.S."/>
            <person name="Brinkac L.M."/>
            <person name="Haft D.H."/>
            <person name="Selengut J.D."/>
            <person name="Sanka R."/>
            <person name="DePew J."/>
            <person name="Purushe J."/>
            <person name="Galloway R.L."/>
            <person name="Vinetz J.M."/>
            <person name="Sutton G.G."/>
            <person name="Nierman W.C."/>
            <person name="Fouts D.E."/>
        </authorList>
    </citation>
    <scope>NUCLEOTIDE SEQUENCE [LARGE SCALE GENOMIC DNA]</scope>
    <source>
        <strain evidence="2">CDC</strain>
    </source>
</reference>
<keyword evidence="3" id="KW-1185">Reference proteome</keyword>
<dbReference type="STRING" id="1218599.LEP1GSC195_1130"/>
<feature type="transmembrane region" description="Helical" evidence="1">
    <location>
        <begin position="156"/>
        <end position="174"/>
    </location>
</feature>
<protein>
    <recommendedName>
        <fullName evidence="4">Dolichyl-phosphate-mannose-protein mannosyltransferase</fullName>
    </recommendedName>
</protein>
<accession>R9A712</accession>
<evidence type="ECO:0000256" key="1">
    <source>
        <dbReference type="SAM" id="Phobius"/>
    </source>
</evidence>
<organism evidence="2 3">
    <name type="scientific">Leptospira wolbachii serovar Codice str. CDC</name>
    <dbReference type="NCBI Taxonomy" id="1218599"/>
    <lineage>
        <taxon>Bacteria</taxon>
        <taxon>Pseudomonadati</taxon>
        <taxon>Spirochaetota</taxon>
        <taxon>Spirochaetia</taxon>
        <taxon>Leptospirales</taxon>
        <taxon>Leptospiraceae</taxon>
        <taxon>Leptospira</taxon>
    </lineage>
</organism>
<keyword evidence="1" id="KW-1133">Transmembrane helix</keyword>
<proteinExistence type="predicted"/>
<feature type="transmembrane region" description="Helical" evidence="1">
    <location>
        <begin position="394"/>
        <end position="410"/>
    </location>
</feature>
<feature type="transmembrane region" description="Helical" evidence="1">
    <location>
        <begin position="338"/>
        <end position="357"/>
    </location>
</feature>
<evidence type="ECO:0008006" key="4">
    <source>
        <dbReference type="Google" id="ProtNLM"/>
    </source>
</evidence>
<dbReference type="Proteomes" id="UP000013984">
    <property type="component" value="Unassembled WGS sequence"/>
</dbReference>
<dbReference type="OrthoDB" id="345553at2"/>
<dbReference type="AlphaFoldDB" id="R9A712"/>
<name>R9A712_9LEPT</name>
<evidence type="ECO:0000313" key="2">
    <source>
        <dbReference type="EMBL" id="EOQ97986.1"/>
    </source>
</evidence>
<feature type="transmembrane region" description="Helical" evidence="1">
    <location>
        <begin position="203"/>
        <end position="220"/>
    </location>
</feature>
<feature type="transmembrane region" description="Helical" evidence="1">
    <location>
        <begin position="20"/>
        <end position="37"/>
    </location>
</feature>
<feature type="transmembrane region" description="Helical" evidence="1">
    <location>
        <begin position="312"/>
        <end position="331"/>
    </location>
</feature>
<feature type="transmembrane region" description="Helical" evidence="1">
    <location>
        <begin position="125"/>
        <end position="144"/>
    </location>
</feature>
<comment type="caution">
    <text evidence="2">The sequence shown here is derived from an EMBL/GenBank/DDBJ whole genome shotgun (WGS) entry which is preliminary data.</text>
</comment>
<sequence length="537" mass="63328">MKKIMNWLSLFLHWVTSKRILYLILGLVVCFLVYKRISWDSGISPLIQSDSQIKLYQTIQYKEKGIQKHECYSKNIEIDPEFRFYPFRYPWVYFIQTRDNQKKCVFQYPTFFAQTFSLLPIPYRFLNGMILLFYFFLTLGFVYVLRSVFYIRKIEILCLGAILFLVGYSISSAIEFSESIPSHIFLLFFFYGALVLESAKKHILITSFFAGISGGISIFLRSESVIYIGVLGFFVLISNRRKITSIIKLYSPLIIGFSLAVFLLGAYNFHEFGEIFGVRSKVSLNDFGRLQFSDRLHFFKEFILGNTYRTGFLYYCFPVVLLIIFSLIKLNLTQIQKLVIGVAFVSLVFVVLLSPYSQGGLYLGLRYTEFSYLLFSIFVISLLSKDEHLEDKRWILLLIILQIVLGFYHVKRNFKTIDFVKKYHEILQSEWNKYPDAPVVHLSTFDLLLISDSFLKKPHLIANKQSEFEDLETRFHDLGISQFRVFVYDFKPPKDDNISDEFYNEWVNSKYEIESKFYRKISDSNTAGYRYMLWEKK</sequence>
<feature type="transmembrane region" description="Helical" evidence="1">
    <location>
        <begin position="180"/>
        <end position="196"/>
    </location>
</feature>
<feature type="transmembrane region" description="Helical" evidence="1">
    <location>
        <begin position="250"/>
        <end position="269"/>
    </location>
</feature>
<feature type="transmembrane region" description="Helical" evidence="1">
    <location>
        <begin position="226"/>
        <end position="243"/>
    </location>
</feature>
<dbReference type="EMBL" id="AOGZ02000008">
    <property type="protein sequence ID" value="EOQ97986.1"/>
    <property type="molecule type" value="Genomic_DNA"/>
</dbReference>
<dbReference type="NCBIfam" id="NF047440">
    <property type="entry name" value="LA3751_2_3_fam"/>
    <property type="match status" value="1"/>
</dbReference>
<gene>
    <name evidence="2" type="ORF">LEP1GSC195_1130</name>
</gene>
<keyword evidence="1" id="KW-0472">Membrane</keyword>
<evidence type="ECO:0000313" key="3">
    <source>
        <dbReference type="Proteomes" id="UP000013984"/>
    </source>
</evidence>
<keyword evidence="1" id="KW-0812">Transmembrane</keyword>